<dbReference type="SMART" id="SM00421">
    <property type="entry name" value="HTH_LUXR"/>
    <property type="match status" value="1"/>
</dbReference>
<dbReference type="GO" id="GO:0006355">
    <property type="term" value="P:regulation of DNA-templated transcription"/>
    <property type="evidence" value="ECO:0007669"/>
    <property type="project" value="InterPro"/>
</dbReference>
<dbReference type="RefSeq" id="WP_142663865.1">
    <property type="nucleotide sequence ID" value="NZ_FXTK01000013.1"/>
</dbReference>
<dbReference type="OrthoDB" id="4457864at2"/>
<evidence type="ECO:0000313" key="2">
    <source>
        <dbReference type="EMBL" id="SMO84277.1"/>
    </source>
</evidence>
<dbReference type="InterPro" id="IPR036388">
    <property type="entry name" value="WH-like_DNA-bd_sf"/>
</dbReference>
<feature type="domain" description="HTH luxR-type" evidence="1">
    <location>
        <begin position="298"/>
        <end position="355"/>
    </location>
</feature>
<dbReference type="Gene3D" id="1.10.10.10">
    <property type="entry name" value="Winged helix-like DNA-binding domain superfamily/Winged helix DNA-binding domain"/>
    <property type="match status" value="1"/>
</dbReference>
<dbReference type="AlphaFoldDB" id="A0A521EK34"/>
<accession>A0A521EK34</accession>
<evidence type="ECO:0000259" key="1">
    <source>
        <dbReference type="SMART" id="SM00421"/>
    </source>
</evidence>
<dbReference type="EMBL" id="FXTK01000013">
    <property type="protein sequence ID" value="SMO84277.1"/>
    <property type="molecule type" value="Genomic_DNA"/>
</dbReference>
<dbReference type="SUPFAM" id="SSF46894">
    <property type="entry name" value="C-terminal effector domain of the bipartite response regulators"/>
    <property type="match status" value="1"/>
</dbReference>
<protein>
    <submittedName>
        <fullName evidence="2">DNA-binding transcriptional regulator, CsgD family</fullName>
    </submittedName>
</protein>
<gene>
    <name evidence="2" type="ORF">SAMN06265221_113114</name>
</gene>
<evidence type="ECO:0000313" key="3">
    <source>
        <dbReference type="Proteomes" id="UP000319014"/>
    </source>
</evidence>
<proteinExistence type="predicted"/>
<dbReference type="InterPro" id="IPR016032">
    <property type="entry name" value="Sig_transdc_resp-reg_C-effctor"/>
</dbReference>
<dbReference type="InterPro" id="IPR000792">
    <property type="entry name" value="Tscrpt_reg_LuxR_C"/>
</dbReference>
<reference evidence="2 3" key="1">
    <citation type="submission" date="2017-05" db="EMBL/GenBank/DDBJ databases">
        <authorList>
            <person name="Varghese N."/>
            <person name="Submissions S."/>
        </authorList>
    </citation>
    <scope>NUCLEOTIDE SEQUENCE [LARGE SCALE GENOMIC DNA]</scope>
    <source>
        <strain evidence="2 3">DSM 100094</strain>
    </source>
</reference>
<keyword evidence="3" id="KW-1185">Reference proteome</keyword>
<dbReference type="Proteomes" id="UP000319014">
    <property type="component" value="Unassembled WGS sequence"/>
</dbReference>
<dbReference type="GO" id="GO:0003677">
    <property type="term" value="F:DNA binding"/>
    <property type="evidence" value="ECO:0007669"/>
    <property type="project" value="UniProtKB-KW"/>
</dbReference>
<keyword evidence="2" id="KW-0238">DNA-binding</keyword>
<name>A0A521EK34_9RHOB</name>
<sequence length="360" mass="39576">MRSQVEDIELIELIYAALLGESSWQAFLDRLSDAGSGCWSVMHSSSKSGAEATVGLVSGRSPDDIADYPTYYHQISPWAPHCNARPAGKATIVENYVPSDVLERSEFYNDWLLRVETRSAIGIGVDSDDGSSLIFSLMTPNAQEAQMLLLANQMERIAPHLQRANEFYRRTSFAARSTELGGTFFDSLSMGMVIVGAGRKIRTCSDTASRMFGPDVGLDPLGRLTLGDQVARRLLETMLQRNYAGPRHQRVKVGSTLVTLIRMEGERERSFFEGPGVCLTMEALGSSRFLDTEQFARSYQLTPGEIRVLEGLICGNTVNQIAELAGRSRETIRSQLKSLCSKTGARGQADVLRMVAGMKA</sequence>
<organism evidence="2 3">
    <name type="scientific">Paracoccus laeviglucosivorans</name>
    <dbReference type="NCBI Taxonomy" id="1197861"/>
    <lineage>
        <taxon>Bacteria</taxon>
        <taxon>Pseudomonadati</taxon>
        <taxon>Pseudomonadota</taxon>
        <taxon>Alphaproteobacteria</taxon>
        <taxon>Rhodobacterales</taxon>
        <taxon>Paracoccaceae</taxon>
        <taxon>Paracoccus</taxon>
    </lineage>
</organism>